<reference evidence="1 2" key="1">
    <citation type="submission" date="2018-03" db="EMBL/GenBank/DDBJ databases">
        <title>Adhaeribacter sp. HMF7605 Genome sequencing and assembly.</title>
        <authorList>
            <person name="Kang H."/>
            <person name="Kang J."/>
            <person name="Cha I."/>
            <person name="Kim H."/>
            <person name="Joh K."/>
        </authorList>
    </citation>
    <scope>NUCLEOTIDE SEQUENCE [LARGE SCALE GENOMIC DNA]</scope>
    <source>
        <strain evidence="1 2">HMF7605</strain>
    </source>
</reference>
<protein>
    <submittedName>
        <fullName evidence="1">Uncharacterized protein</fullName>
    </submittedName>
</protein>
<comment type="caution">
    <text evidence="1">The sequence shown here is derived from an EMBL/GenBank/DDBJ whole genome shotgun (WGS) entry which is preliminary data.</text>
</comment>
<name>A0A2T2YKM1_9BACT</name>
<dbReference type="AlphaFoldDB" id="A0A2T2YKM1"/>
<accession>A0A2T2YKM1</accession>
<evidence type="ECO:0000313" key="1">
    <source>
        <dbReference type="EMBL" id="PSR56052.1"/>
    </source>
</evidence>
<evidence type="ECO:0000313" key="2">
    <source>
        <dbReference type="Proteomes" id="UP000240357"/>
    </source>
</evidence>
<dbReference type="RefSeq" id="WP_106932230.1">
    <property type="nucleotide sequence ID" value="NZ_PYFT01000001.1"/>
</dbReference>
<dbReference type="EMBL" id="PYFT01000001">
    <property type="protein sequence ID" value="PSR56052.1"/>
    <property type="molecule type" value="Genomic_DNA"/>
</dbReference>
<proteinExistence type="predicted"/>
<gene>
    <name evidence="1" type="ORF">AHMF7605_22400</name>
</gene>
<organism evidence="1 2">
    <name type="scientific">Adhaeribacter arboris</name>
    <dbReference type="NCBI Taxonomy" id="2072846"/>
    <lineage>
        <taxon>Bacteria</taxon>
        <taxon>Pseudomonadati</taxon>
        <taxon>Bacteroidota</taxon>
        <taxon>Cytophagia</taxon>
        <taxon>Cytophagales</taxon>
        <taxon>Hymenobacteraceae</taxon>
        <taxon>Adhaeribacter</taxon>
    </lineage>
</organism>
<dbReference type="Proteomes" id="UP000240357">
    <property type="component" value="Unassembled WGS sequence"/>
</dbReference>
<keyword evidence="2" id="KW-1185">Reference proteome</keyword>
<sequence length="105" mass="12249">MCQAKNNYIIPSMLHCNVKAIIVEAVFKNYNAVPLLQEILEDFDRPQEFAKWLKHLLKSDKNLQKKLRKNAKNCKEDEYQQRRFFIKKLAKGIKAGIPVKSDGTD</sequence>